<comment type="caution">
    <text evidence="1">The sequence shown here is derived from an EMBL/GenBank/DDBJ whole genome shotgun (WGS) entry which is preliminary data.</text>
</comment>
<organism evidence="1 2">
    <name type="scientific">Pleurodeles waltl</name>
    <name type="common">Iberian ribbed newt</name>
    <dbReference type="NCBI Taxonomy" id="8319"/>
    <lineage>
        <taxon>Eukaryota</taxon>
        <taxon>Metazoa</taxon>
        <taxon>Chordata</taxon>
        <taxon>Craniata</taxon>
        <taxon>Vertebrata</taxon>
        <taxon>Euteleostomi</taxon>
        <taxon>Amphibia</taxon>
        <taxon>Batrachia</taxon>
        <taxon>Caudata</taxon>
        <taxon>Salamandroidea</taxon>
        <taxon>Salamandridae</taxon>
        <taxon>Pleurodelinae</taxon>
        <taxon>Pleurodeles</taxon>
    </lineage>
</organism>
<evidence type="ECO:0000313" key="1">
    <source>
        <dbReference type="EMBL" id="KAJ1102146.1"/>
    </source>
</evidence>
<sequence>MDVFNEEEVTIARQVTVVIVTADVAAMYILVEDLIDGGIIANGLSIEAEVGFLNIVNAFGGDVEGSEEDFGTSFDVEGRWLDFEEDLFS</sequence>
<evidence type="ECO:0000313" key="2">
    <source>
        <dbReference type="Proteomes" id="UP001066276"/>
    </source>
</evidence>
<reference evidence="1" key="1">
    <citation type="journal article" date="2022" name="bioRxiv">
        <title>Sequencing and chromosome-scale assembly of the giantPleurodeles waltlgenome.</title>
        <authorList>
            <person name="Brown T."/>
            <person name="Elewa A."/>
            <person name="Iarovenko S."/>
            <person name="Subramanian E."/>
            <person name="Araus A.J."/>
            <person name="Petzold A."/>
            <person name="Susuki M."/>
            <person name="Suzuki K.-i.T."/>
            <person name="Hayashi T."/>
            <person name="Toyoda A."/>
            <person name="Oliveira C."/>
            <person name="Osipova E."/>
            <person name="Leigh N.D."/>
            <person name="Simon A."/>
            <person name="Yun M.H."/>
        </authorList>
    </citation>
    <scope>NUCLEOTIDE SEQUENCE</scope>
    <source>
        <strain evidence="1">20211129_DDA</strain>
        <tissue evidence="1">Liver</tissue>
    </source>
</reference>
<proteinExistence type="predicted"/>
<keyword evidence="2" id="KW-1185">Reference proteome</keyword>
<accession>A0AAV7MFS5</accession>
<dbReference type="Proteomes" id="UP001066276">
    <property type="component" value="Chromosome 10"/>
</dbReference>
<protein>
    <submittedName>
        <fullName evidence="1">Uncharacterized protein</fullName>
    </submittedName>
</protein>
<dbReference type="EMBL" id="JANPWB010000014">
    <property type="protein sequence ID" value="KAJ1102146.1"/>
    <property type="molecule type" value="Genomic_DNA"/>
</dbReference>
<dbReference type="AlphaFoldDB" id="A0AAV7MFS5"/>
<gene>
    <name evidence="1" type="ORF">NDU88_007200</name>
</gene>
<name>A0AAV7MFS5_PLEWA</name>